<dbReference type="PANTHER" id="PTHR43591:SF24">
    <property type="entry name" value="2-METHOXY-6-POLYPRENYL-1,4-BENZOQUINOL METHYLASE, MITOCHONDRIAL"/>
    <property type="match status" value="1"/>
</dbReference>
<evidence type="ECO:0000259" key="1">
    <source>
        <dbReference type="Pfam" id="PF13649"/>
    </source>
</evidence>
<proteinExistence type="predicted"/>
<dbReference type="InterPro" id="IPR029063">
    <property type="entry name" value="SAM-dependent_MTases_sf"/>
</dbReference>
<dbReference type="Proteomes" id="UP000651156">
    <property type="component" value="Unassembled WGS sequence"/>
</dbReference>
<dbReference type="PANTHER" id="PTHR43591">
    <property type="entry name" value="METHYLTRANSFERASE"/>
    <property type="match status" value="1"/>
</dbReference>
<dbReference type="CDD" id="cd02440">
    <property type="entry name" value="AdoMet_MTases"/>
    <property type="match status" value="1"/>
</dbReference>
<comment type="caution">
    <text evidence="2">The sequence shown here is derived from an EMBL/GenBank/DDBJ whole genome shotgun (WGS) entry which is preliminary data.</text>
</comment>
<evidence type="ECO:0000313" key="2">
    <source>
        <dbReference type="EMBL" id="MBE9191953.1"/>
    </source>
</evidence>
<dbReference type="Pfam" id="PF13649">
    <property type="entry name" value="Methyltransf_25"/>
    <property type="match status" value="1"/>
</dbReference>
<dbReference type="InterPro" id="IPR041698">
    <property type="entry name" value="Methyltransf_25"/>
</dbReference>
<organism evidence="2 3">
    <name type="scientific">Gloeocapsopsis crepidinum LEGE 06123</name>
    <dbReference type="NCBI Taxonomy" id="588587"/>
    <lineage>
        <taxon>Bacteria</taxon>
        <taxon>Bacillati</taxon>
        <taxon>Cyanobacteriota</taxon>
        <taxon>Cyanophyceae</taxon>
        <taxon>Oscillatoriophycideae</taxon>
        <taxon>Chroococcales</taxon>
        <taxon>Chroococcaceae</taxon>
        <taxon>Gloeocapsopsis</taxon>
    </lineage>
</organism>
<dbReference type="EMBL" id="JADEWN010000043">
    <property type="protein sequence ID" value="MBE9191953.1"/>
    <property type="molecule type" value="Genomic_DNA"/>
</dbReference>
<name>A0ABR9UV79_9CHRO</name>
<keyword evidence="2" id="KW-0808">Transferase</keyword>
<accession>A0ABR9UV79</accession>
<dbReference type="SUPFAM" id="SSF53335">
    <property type="entry name" value="S-adenosyl-L-methionine-dependent methyltransferases"/>
    <property type="match status" value="1"/>
</dbReference>
<dbReference type="RefSeq" id="WP_193933338.1">
    <property type="nucleotide sequence ID" value="NZ_CAWPMZ010000076.1"/>
</dbReference>
<dbReference type="GO" id="GO:0008168">
    <property type="term" value="F:methyltransferase activity"/>
    <property type="evidence" value="ECO:0007669"/>
    <property type="project" value="UniProtKB-KW"/>
</dbReference>
<reference evidence="2 3" key="1">
    <citation type="submission" date="2020-10" db="EMBL/GenBank/DDBJ databases">
        <authorList>
            <person name="Castelo-Branco R."/>
            <person name="Eusebio N."/>
            <person name="Adriana R."/>
            <person name="Vieira A."/>
            <person name="Brugerolle De Fraissinette N."/>
            <person name="Rezende De Castro R."/>
            <person name="Schneider M.P."/>
            <person name="Vasconcelos V."/>
            <person name="Leao P.N."/>
        </authorList>
    </citation>
    <scope>NUCLEOTIDE SEQUENCE [LARGE SCALE GENOMIC DNA]</scope>
    <source>
        <strain evidence="2 3">LEGE 06123</strain>
    </source>
</reference>
<keyword evidence="3" id="KW-1185">Reference proteome</keyword>
<sequence>MPRILEPEVMDSWEEAVEYDEMDFTEVNTAFAKSVIEFGPNFEANVLDVGTGTARIPILIASRCPQWQIWGIDLAKSMLQLGMRHVKNAGLEQQILLETVDAKKMPYPNGQFQMVISNSLVHHLPDPLPFFHEVARVLQPQGAIFIRDLIRPANVEIMESLVASIGAEYDEQQKKLFRDSLNAALTLDEVHDLIKQANLSDVKVYQSSDRHWTAQRAWHY</sequence>
<feature type="domain" description="Methyltransferase" evidence="1">
    <location>
        <begin position="46"/>
        <end position="142"/>
    </location>
</feature>
<evidence type="ECO:0000313" key="3">
    <source>
        <dbReference type="Proteomes" id="UP000651156"/>
    </source>
</evidence>
<protein>
    <submittedName>
        <fullName evidence="2">Class I SAM-dependent methyltransferase</fullName>
    </submittedName>
</protein>
<dbReference type="GO" id="GO:0032259">
    <property type="term" value="P:methylation"/>
    <property type="evidence" value="ECO:0007669"/>
    <property type="project" value="UniProtKB-KW"/>
</dbReference>
<gene>
    <name evidence="2" type="ORF">IQ230_16655</name>
</gene>
<dbReference type="Gene3D" id="3.40.50.150">
    <property type="entry name" value="Vaccinia Virus protein VP39"/>
    <property type="match status" value="1"/>
</dbReference>
<keyword evidence="2" id="KW-0489">Methyltransferase</keyword>